<protein>
    <recommendedName>
        <fullName evidence="3">Lipocalin-like domain-containing protein</fullName>
    </recommendedName>
</protein>
<accession>A0ABY1P1R7</accession>
<dbReference type="EMBL" id="FXUA01000003">
    <property type="protein sequence ID" value="SMP23522.1"/>
    <property type="molecule type" value="Genomic_DNA"/>
</dbReference>
<organism evidence="1 2">
    <name type="scientific">Algoriphagus winogradskyi</name>
    <dbReference type="NCBI Taxonomy" id="237017"/>
    <lineage>
        <taxon>Bacteria</taxon>
        <taxon>Pseudomonadati</taxon>
        <taxon>Bacteroidota</taxon>
        <taxon>Cytophagia</taxon>
        <taxon>Cytophagales</taxon>
        <taxon>Cyclobacteriaceae</taxon>
        <taxon>Algoriphagus</taxon>
    </lineage>
</organism>
<evidence type="ECO:0000313" key="2">
    <source>
        <dbReference type="Proteomes" id="UP001157915"/>
    </source>
</evidence>
<reference evidence="1 2" key="1">
    <citation type="submission" date="2017-05" db="EMBL/GenBank/DDBJ databases">
        <authorList>
            <person name="Varghese N."/>
            <person name="Submissions S."/>
        </authorList>
    </citation>
    <scope>NUCLEOTIDE SEQUENCE [LARGE SCALE GENOMIC DNA]</scope>
    <source>
        <strain evidence="1 2">DSM 15360</strain>
    </source>
</reference>
<sequence length="143" mass="16707">MHLLNLYYFLLVLFISNKSEMIVGKWDIVNITAIDMIRNSDGYLLADFATQSLADQKFQLALDSTVYEFRKDTLYYTDIDGVNIIHRRALWKLIGDTIYVKEIDRNFFREYLVRDVTSDTLIFSSILNGKPAKARYIFSKNGK</sequence>
<comment type="caution">
    <text evidence="1">The sequence shown here is derived from an EMBL/GenBank/DDBJ whole genome shotgun (WGS) entry which is preliminary data.</text>
</comment>
<proteinExistence type="predicted"/>
<gene>
    <name evidence="1" type="ORF">SAMN06265367_103618</name>
</gene>
<name>A0ABY1P1R7_9BACT</name>
<dbReference type="Proteomes" id="UP001157915">
    <property type="component" value="Unassembled WGS sequence"/>
</dbReference>
<evidence type="ECO:0008006" key="3">
    <source>
        <dbReference type="Google" id="ProtNLM"/>
    </source>
</evidence>
<evidence type="ECO:0000313" key="1">
    <source>
        <dbReference type="EMBL" id="SMP23522.1"/>
    </source>
</evidence>
<keyword evidence="2" id="KW-1185">Reference proteome</keyword>